<evidence type="ECO:0000259" key="2">
    <source>
        <dbReference type="Pfam" id="PF13349"/>
    </source>
</evidence>
<evidence type="ECO:0000313" key="4">
    <source>
        <dbReference type="Proteomes" id="UP000198318"/>
    </source>
</evidence>
<feature type="domain" description="DUF4097" evidence="2">
    <location>
        <begin position="49"/>
        <end position="211"/>
    </location>
</feature>
<proteinExistence type="predicted"/>
<dbReference type="EMBL" id="FZOR01000013">
    <property type="protein sequence ID" value="SNS97112.1"/>
    <property type="molecule type" value="Genomic_DNA"/>
</dbReference>
<protein>
    <submittedName>
        <fullName evidence="3">Putative adhesin</fullName>
    </submittedName>
</protein>
<dbReference type="Pfam" id="PF13349">
    <property type="entry name" value="DUF4097"/>
    <property type="match status" value="1"/>
</dbReference>
<keyword evidence="4" id="KW-1185">Reference proteome</keyword>
<dbReference type="RefSeq" id="WP_179271544.1">
    <property type="nucleotide sequence ID" value="NZ_FZOR01000013.1"/>
</dbReference>
<dbReference type="AlphaFoldDB" id="A0A239IUR5"/>
<name>A0A239IUR5_9ACTN</name>
<evidence type="ECO:0000313" key="3">
    <source>
        <dbReference type="EMBL" id="SNS97112.1"/>
    </source>
</evidence>
<dbReference type="PROSITE" id="PS51257">
    <property type="entry name" value="PROKAR_LIPOPROTEIN"/>
    <property type="match status" value="1"/>
</dbReference>
<organism evidence="3 4">
    <name type="scientific">Actinomadura meyerae</name>
    <dbReference type="NCBI Taxonomy" id="240840"/>
    <lineage>
        <taxon>Bacteria</taxon>
        <taxon>Bacillati</taxon>
        <taxon>Actinomycetota</taxon>
        <taxon>Actinomycetes</taxon>
        <taxon>Streptosporangiales</taxon>
        <taxon>Thermomonosporaceae</taxon>
        <taxon>Actinomadura</taxon>
    </lineage>
</organism>
<evidence type="ECO:0000256" key="1">
    <source>
        <dbReference type="SAM" id="SignalP"/>
    </source>
</evidence>
<dbReference type="Proteomes" id="UP000198318">
    <property type="component" value="Unassembled WGS sequence"/>
</dbReference>
<dbReference type="InterPro" id="IPR025164">
    <property type="entry name" value="Toastrack_DUF4097"/>
</dbReference>
<sequence length="258" mass="26859">MLTSLHRSSRRSAPPAAAALLALAALTGCGASADDARPERRSFGPVGDHLTIEKDSGDLDVRPADVRDVQVTRRFDRWSVIGGEPSATWNLTGDRLTLSTDCDALIGGCEVRYQVLVPRRLALSIKGDNGRVSATGLGTALNIRTTSGAITVTSATGALDLRTESGELRSTATRSERVSADSQNGKVALSFAAAPRQVAVRTENGEVNITVPRTAYKVTTTTDSGDVRADVPEDGAAPRSITARTESGAITLTTAAGG</sequence>
<feature type="chain" id="PRO_5012851033" evidence="1">
    <location>
        <begin position="34"/>
        <end position="258"/>
    </location>
</feature>
<feature type="signal peptide" evidence="1">
    <location>
        <begin position="1"/>
        <end position="33"/>
    </location>
</feature>
<accession>A0A239IUR5</accession>
<gene>
    <name evidence="3" type="ORF">SAMN05443665_101378</name>
</gene>
<keyword evidence="1" id="KW-0732">Signal</keyword>
<reference evidence="3 4" key="1">
    <citation type="submission" date="2017-06" db="EMBL/GenBank/DDBJ databases">
        <authorList>
            <person name="Kim H.J."/>
            <person name="Triplett B.A."/>
        </authorList>
    </citation>
    <scope>NUCLEOTIDE SEQUENCE [LARGE SCALE GENOMIC DNA]</scope>
    <source>
        <strain evidence="3 4">DSM 44715</strain>
    </source>
</reference>